<feature type="domain" description="C2H2-type" evidence="9">
    <location>
        <begin position="83"/>
        <end position="110"/>
    </location>
</feature>
<feature type="region of interest" description="Disordered" evidence="8">
    <location>
        <begin position="281"/>
        <end position="328"/>
    </location>
</feature>
<feature type="domain" description="C2H2-type" evidence="9">
    <location>
        <begin position="111"/>
        <end position="138"/>
    </location>
</feature>
<dbReference type="PROSITE" id="PS00028">
    <property type="entry name" value="ZINC_FINGER_C2H2_1"/>
    <property type="match status" value="3"/>
</dbReference>
<dbReference type="KEGG" id="osn:115226050"/>
<proteinExistence type="predicted"/>
<feature type="compositionally biased region" description="Low complexity" evidence="8">
    <location>
        <begin position="296"/>
        <end position="313"/>
    </location>
</feature>
<evidence type="ECO:0000313" key="10">
    <source>
        <dbReference type="Proteomes" id="UP000515154"/>
    </source>
</evidence>
<dbReference type="SMART" id="SM00355">
    <property type="entry name" value="ZnF_C2H2"/>
    <property type="match status" value="4"/>
</dbReference>
<evidence type="ECO:0000313" key="11">
    <source>
        <dbReference type="RefSeq" id="XP_029652882.1"/>
    </source>
</evidence>
<protein>
    <submittedName>
        <fullName evidence="11">Zinc finger and SCAN domain-containing protein 2-like</fullName>
    </submittedName>
</protein>
<evidence type="ECO:0000256" key="1">
    <source>
        <dbReference type="ARBA" id="ARBA00004123"/>
    </source>
</evidence>
<gene>
    <name evidence="11" type="primary">LOC115226050</name>
</gene>
<dbReference type="SUPFAM" id="SSF57667">
    <property type="entry name" value="beta-beta-alpha zinc fingers"/>
    <property type="match status" value="1"/>
</dbReference>
<dbReference type="GO" id="GO:0000978">
    <property type="term" value="F:RNA polymerase II cis-regulatory region sequence-specific DNA binding"/>
    <property type="evidence" value="ECO:0007669"/>
    <property type="project" value="TreeGrafter"/>
</dbReference>
<organism evidence="10 11">
    <name type="scientific">Octopus sinensis</name>
    <name type="common">East Asian common octopus</name>
    <dbReference type="NCBI Taxonomy" id="2607531"/>
    <lineage>
        <taxon>Eukaryota</taxon>
        <taxon>Metazoa</taxon>
        <taxon>Spiralia</taxon>
        <taxon>Lophotrochozoa</taxon>
        <taxon>Mollusca</taxon>
        <taxon>Cephalopoda</taxon>
        <taxon>Coleoidea</taxon>
        <taxon>Octopodiformes</taxon>
        <taxon>Octopoda</taxon>
        <taxon>Incirrata</taxon>
        <taxon>Octopodidae</taxon>
        <taxon>Octopus</taxon>
    </lineage>
</organism>
<evidence type="ECO:0000256" key="2">
    <source>
        <dbReference type="ARBA" id="ARBA00022723"/>
    </source>
</evidence>
<keyword evidence="2" id="KW-0479">Metal-binding</keyword>
<keyword evidence="5" id="KW-0862">Zinc</keyword>
<evidence type="ECO:0000256" key="3">
    <source>
        <dbReference type="ARBA" id="ARBA00022737"/>
    </source>
</evidence>
<dbReference type="GO" id="GO:0008270">
    <property type="term" value="F:zinc ion binding"/>
    <property type="evidence" value="ECO:0007669"/>
    <property type="project" value="UniProtKB-KW"/>
</dbReference>
<keyword evidence="10" id="KW-1185">Reference proteome</keyword>
<evidence type="ECO:0000256" key="6">
    <source>
        <dbReference type="ARBA" id="ARBA00023242"/>
    </source>
</evidence>
<keyword evidence="6" id="KW-0539">Nucleus</keyword>
<accession>A0A6P7TU39</accession>
<evidence type="ECO:0000256" key="4">
    <source>
        <dbReference type="ARBA" id="ARBA00022771"/>
    </source>
</evidence>
<keyword evidence="4 7" id="KW-0863">Zinc-finger</keyword>
<dbReference type="PANTHER" id="PTHR24376">
    <property type="entry name" value="ZINC FINGER PROTEIN"/>
    <property type="match status" value="1"/>
</dbReference>
<sequence length="328" mass="36549">MQESFTPNLLPPESDVCVLSDDNNYSKCFYCQERFGNTAEQIWPNPNTKPFHCHECDIKFYKLDHFVDHFTTHKVHGEVRQPFLCPTCNKGFENIIAFSQHVASHMEGKLYACPHCDESFEFESNLIGHQVLHNKKIDGLMKCESCEALFPIENFVADRLNSKELYSCEICLLDNFSDLLELCLHRAVLHPSYTYRCAQCRKMSVSSQKQNPGGNGGTLCEGDVESLCNGEDNSEVKNSEEPGDLSDNENLSQALSILGQQAGHENGRGAMLDLGVVCENTTSHSNKNNKKKRKPSVSSNSNTTAATVITNNSSGGGHVESRCQTKHC</sequence>
<dbReference type="AlphaFoldDB" id="A0A6P7TU39"/>
<name>A0A6P7TU39_9MOLL</name>
<evidence type="ECO:0000256" key="8">
    <source>
        <dbReference type="SAM" id="MobiDB-lite"/>
    </source>
</evidence>
<keyword evidence="3" id="KW-0677">Repeat</keyword>
<reference evidence="11" key="1">
    <citation type="submission" date="2025-08" db="UniProtKB">
        <authorList>
            <consortium name="RefSeq"/>
        </authorList>
    </citation>
    <scope>IDENTIFICATION</scope>
</reference>
<dbReference type="PROSITE" id="PS50157">
    <property type="entry name" value="ZINC_FINGER_C2H2_2"/>
    <property type="match status" value="2"/>
</dbReference>
<dbReference type="InterPro" id="IPR013087">
    <property type="entry name" value="Znf_C2H2_type"/>
</dbReference>
<dbReference type="Proteomes" id="UP000515154">
    <property type="component" value="Linkage group LG29"/>
</dbReference>
<dbReference type="GO" id="GO:0005634">
    <property type="term" value="C:nucleus"/>
    <property type="evidence" value="ECO:0007669"/>
    <property type="project" value="UniProtKB-SubCell"/>
</dbReference>
<evidence type="ECO:0000256" key="7">
    <source>
        <dbReference type="PROSITE-ProRule" id="PRU00042"/>
    </source>
</evidence>
<evidence type="ECO:0000259" key="9">
    <source>
        <dbReference type="PROSITE" id="PS50157"/>
    </source>
</evidence>
<dbReference type="PANTHER" id="PTHR24376:SF235">
    <property type="entry name" value="C2H2-TYPE DOMAIN-CONTAINING PROTEIN"/>
    <property type="match status" value="1"/>
</dbReference>
<dbReference type="GO" id="GO:0001228">
    <property type="term" value="F:DNA-binding transcription activator activity, RNA polymerase II-specific"/>
    <property type="evidence" value="ECO:0007669"/>
    <property type="project" value="TreeGrafter"/>
</dbReference>
<feature type="compositionally biased region" description="Basic and acidic residues" evidence="8">
    <location>
        <begin position="319"/>
        <end position="328"/>
    </location>
</feature>
<dbReference type="InterPro" id="IPR036236">
    <property type="entry name" value="Znf_C2H2_sf"/>
</dbReference>
<dbReference type="Gene3D" id="3.30.160.60">
    <property type="entry name" value="Classic Zinc Finger"/>
    <property type="match status" value="2"/>
</dbReference>
<comment type="subcellular location">
    <subcellularLocation>
        <location evidence="1">Nucleus</location>
    </subcellularLocation>
</comment>
<dbReference type="RefSeq" id="XP_029652882.1">
    <property type="nucleotide sequence ID" value="XM_029797022.1"/>
</dbReference>
<evidence type="ECO:0000256" key="5">
    <source>
        <dbReference type="ARBA" id="ARBA00022833"/>
    </source>
</evidence>